<dbReference type="OrthoDB" id="166850at2"/>
<keyword evidence="3" id="KW-1185">Reference proteome</keyword>
<dbReference type="CDD" id="cd00093">
    <property type="entry name" value="HTH_XRE"/>
    <property type="match status" value="1"/>
</dbReference>
<dbReference type="InterPro" id="IPR010982">
    <property type="entry name" value="Lambda_DNA-bd_dom_sf"/>
</dbReference>
<evidence type="ECO:0000259" key="1">
    <source>
        <dbReference type="PROSITE" id="PS50943"/>
    </source>
</evidence>
<dbReference type="Proteomes" id="UP000184501">
    <property type="component" value="Unassembled WGS sequence"/>
</dbReference>
<dbReference type="SMART" id="SM00530">
    <property type="entry name" value="HTH_XRE"/>
    <property type="match status" value="1"/>
</dbReference>
<organism evidence="2 3">
    <name type="scientific">Streptoalloteichus hindustanus</name>
    <dbReference type="NCBI Taxonomy" id="2017"/>
    <lineage>
        <taxon>Bacteria</taxon>
        <taxon>Bacillati</taxon>
        <taxon>Actinomycetota</taxon>
        <taxon>Actinomycetes</taxon>
        <taxon>Pseudonocardiales</taxon>
        <taxon>Pseudonocardiaceae</taxon>
        <taxon>Streptoalloteichus</taxon>
    </lineage>
</organism>
<protein>
    <submittedName>
        <fullName evidence="2">Helix-turn-helix domain-containing protein</fullName>
    </submittedName>
</protein>
<dbReference type="GO" id="GO:0003677">
    <property type="term" value="F:DNA binding"/>
    <property type="evidence" value="ECO:0007669"/>
    <property type="project" value="InterPro"/>
</dbReference>
<dbReference type="PROSITE" id="PS50943">
    <property type="entry name" value="HTH_CROC1"/>
    <property type="match status" value="1"/>
</dbReference>
<sequence length="157" mass="17395">MTGQSEDGWESQVAEAVRTHLAVDLDELRLLAGLSYRELARRTGCARSTLHDALTGRRFPRLDTVLAIVRACGGDVAGWRARWTAATRRATATPPADRCAHLVNLLDSTQEQVLRAVAECLLGIPQEHVVRTVARWRHMAHVPGTRPRTSRQSTRPS</sequence>
<dbReference type="Gene3D" id="1.10.260.40">
    <property type="entry name" value="lambda repressor-like DNA-binding domains"/>
    <property type="match status" value="1"/>
</dbReference>
<name>A0A1M5FPL5_STRHI</name>
<accession>A0A1M5FPL5</accession>
<gene>
    <name evidence="2" type="ORF">SAMN05444320_105523</name>
</gene>
<reference evidence="2 3" key="1">
    <citation type="submission" date="2016-11" db="EMBL/GenBank/DDBJ databases">
        <authorList>
            <person name="Jaros S."/>
            <person name="Januszkiewicz K."/>
            <person name="Wedrychowicz H."/>
        </authorList>
    </citation>
    <scope>NUCLEOTIDE SEQUENCE [LARGE SCALE GENOMIC DNA]</scope>
    <source>
        <strain evidence="2 3">DSM 44523</strain>
    </source>
</reference>
<proteinExistence type="predicted"/>
<dbReference type="RefSeq" id="WP_083959793.1">
    <property type="nucleotide sequence ID" value="NZ_FQVN01000005.1"/>
</dbReference>
<dbReference type="InterPro" id="IPR001387">
    <property type="entry name" value="Cro/C1-type_HTH"/>
</dbReference>
<evidence type="ECO:0000313" key="3">
    <source>
        <dbReference type="Proteomes" id="UP000184501"/>
    </source>
</evidence>
<feature type="domain" description="HTH cro/C1-type" evidence="1">
    <location>
        <begin position="25"/>
        <end position="79"/>
    </location>
</feature>
<dbReference type="AlphaFoldDB" id="A0A1M5FPL5"/>
<evidence type="ECO:0000313" key="2">
    <source>
        <dbReference type="EMBL" id="SHF93122.1"/>
    </source>
</evidence>
<dbReference type="SUPFAM" id="SSF47413">
    <property type="entry name" value="lambda repressor-like DNA-binding domains"/>
    <property type="match status" value="1"/>
</dbReference>
<dbReference type="Pfam" id="PF13560">
    <property type="entry name" value="HTH_31"/>
    <property type="match status" value="1"/>
</dbReference>
<dbReference type="EMBL" id="FQVN01000005">
    <property type="protein sequence ID" value="SHF93122.1"/>
    <property type="molecule type" value="Genomic_DNA"/>
</dbReference>